<dbReference type="Proteomes" id="UP001143480">
    <property type="component" value="Unassembled WGS sequence"/>
</dbReference>
<dbReference type="PANTHER" id="PTHR43649">
    <property type="entry name" value="ARABINOSE-BINDING PROTEIN-RELATED"/>
    <property type="match status" value="1"/>
</dbReference>
<dbReference type="Gene3D" id="3.40.190.10">
    <property type="entry name" value="Periplasmic binding protein-like II"/>
    <property type="match status" value="2"/>
</dbReference>
<proteinExistence type="inferred from homology"/>
<evidence type="ECO:0000256" key="3">
    <source>
        <dbReference type="SAM" id="SignalP"/>
    </source>
</evidence>
<comment type="caution">
    <text evidence="4">The sequence shown here is derived from an EMBL/GenBank/DDBJ whole genome shotgun (WGS) entry which is preliminary data.</text>
</comment>
<gene>
    <name evidence="4" type="ORF">GCM10017581_001210</name>
</gene>
<feature type="chain" id="PRO_5040986026" evidence="3">
    <location>
        <begin position="20"/>
        <end position="439"/>
    </location>
</feature>
<feature type="signal peptide" evidence="3">
    <location>
        <begin position="1"/>
        <end position="19"/>
    </location>
</feature>
<organism evidence="4 5">
    <name type="scientific">Dactylosporangium matsuzakiense</name>
    <dbReference type="NCBI Taxonomy" id="53360"/>
    <lineage>
        <taxon>Bacteria</taxon>
        <taxon>Bacillati</taxon>
        <taxon>Actinomycetota</taxon>
        <taxon>Actinomycetes</taxon>
        <taxon>Micromonosporales</taxon>
        <taxon>Micromonosporaceae</taxon>
        <taxon>Dactylosporangium</taxon>
    </lineage>
</organism>
<dbReference type="InterPro" id="IPR050490">
    <property type="entry name" value="Bact_solute-bd_prot1"/>
</dbReference>
<dbReference type="EMBL" id="BSFP01000001">
    <property type="protein sequence ID" value="GLK98380.1"/>
    <property type="molecule type" value="Genomic_DNA"/>
</dbReference>
<protein>
    <submittedName>
        <fullName evidence="4">Alpha-glucoside ABC transporter substrate-binding protein</fullName>
    </submittedName>
</protein>
<dbReference type="AlphaFoldDB" id="A0A9W6KA81"/>
<dbReference type="PANTHER" id="PTHR43649:SF29">
    <property type="entry name" value="OSMOPROTECTIVE COMPOUNDS-BINDING PROTEIN GGTB"/>
    <property type="match status" value="1"/>
</dbReference>
<accession>A0A9W6KA81</accession>
<evidence type="ECO:0000256" key="2">
    <source>
        <dbReference type="ARBA" id="ARBA00022448"/>
    </source>
</evidence>
<evidence type="ECO:0000313" key="4">
    <source>
        <dbReference type="EMBL" id="GLK98380.1"/>
    </source>
</evidence>
<dbReference type="Pfam" id="PF01547">
    <property type="entry name" value="SBP_bac_1"/>
    <property type="match status" value="1"/>
</dbReference>
<evidence type="ECO:0000313" key="5">
    <source>
        <dbReference type="Proteomes" id="UP001143480"/>
    </source>
</evidence>
<comment type="similarity">
    <text evidence="1">Belongs to the bacterial solute-binding protein 1 family.</text>
</comment>
<reference evidence="4" key="2">
    <citation type="submission" date="2023-01" db="EMBL/GenBank/DDBJ databases">
        <authorList>
            <person name="Sun Q."/>
            <person name="Evtushenko L."/>
        </authorList>
    </citation>
    <scope>NUCLEOTIDE SEQUENCE</scope>
    <source>
        <strain evidence="4">VKM Ac-1321</strain>
    </source>
</reference>
<dbReference type="RefSeq" id="WP_261963930.1">
    <property type="nucleotide sequence ID" value="NZ_BAAAXA010000003.1"/>
</dbReference>
<dbReference type="SUPFAM" id="SSF53850">
    <property type="entry name" value="Periplasmic binding protein-like II"/>
    <property type="match status" value="1"/>
</dbReference>
<evidence type="ECO:0000256" key="1">
    <source>
        <dbReference type="ARBA" id="ARBA00008520"/>
    </source>
</evidence>
<sequence>MRLRTAALLALALALTGCGGGGSPAERASDACAEYSRYGRHENTTVSVTGPIRNAEADKLLRSWNDFEDCTGITVDYDGIAAFEQDLKDRTAAGRPPDLALFPQPGLIADLAHAGGLQPVSADVQAHVQRWWSQAWQTYGTVDGKLYAAPLNANIKSLVWYSPSFFAERGYSPPTSWDELMRLTERIAAAGVKPWCAGAESGAASGFPITDWLEDVLLRTSGPQVYDDWVAHRIPFNDKRIVEALDRAGAILRDPRYVNGGYGGVQSIATVAMSEGGLPILQGTCAMHRQASFYANEWPDGTRIAPDGDVYAFYLPQMDPAGPRVVLGAGEFVGAFTTRPEVQAVAAYLSTPQWADRRARLGGAVSANQAIDRTALRSPIEQLSAELLTDPDTVFRFDASDMMPAAVGTGTFWTGMIDWLNGKPTKDVLDAIEQSWPAG</sequence>
<name>A0A9W6KA81_9ACTN</name>
<dbReference type="InterPro" id="IPR006059">
    <property type="entry name" value="SBP"/>
</dbReference>
<reference evidence="4" key="1">
    <citation type="journal article" date="2014" name="Int. J. Syst. Evol. Microbiol.">
        <title>Complete genome sequence of Corynebacterium casei LMG S-19264T (=DSM 44701T), isolated from a smear-ripened cheese.</title>
        <authorList>
            <consortium name="US DOE Joint Genome Institute (JGI-PGF)"/>
            <person name="Walter F."/>
            <person name="Albersmeier A."/>
            <person name="Kalinowski J."/>
            <person name="Ruckert C."/>
        </authorList>
    </citation>
    <scope>NUCLEOTIDE SEQUENCE</scope>
    <source>
        <strain evidence="4">VKM Ac-1321</strain>
    </source>
</reference>
<dbReference type="PROSITE" id="PS51257">
    <property type="entry name" value="PROKAR_LIPOPROTEIN"/>
    <property type="match status" value="1"/>
</dbReference>
<keyword evidence="3" id="KW-0732">Signal</keyword>
<keyword evidence="5" id="KW-1185">Reference proteome</keyword>
<keyword evidence="2" id="KW-0813">Transport</keyword>